<sequence length="272" mass="30328">MATRAPDKFINNVGEEATMELTLHGKIANIPASEVEVSIDPAPPYRIRLRGKVHERMFYGPKLELQTEISTEPGSTSFRIEDVITNHGGQEQEFELLYHTNYGHPLLEEGSTFLAAASRVTPFNEHAAKDIAQYATYTGPTPGFVEEVYCLHPLADKDGRTTIGLENKARDRAVSLTFPVKDLPYVTMWKNTTSLPEGYVTGLEPGTNFPANRRIERAHGRVPKLAAGENHHAAIDFQIYTTAEETQRLSERISALQGEVKPVLDEKPEKED</sequence>
<dbReference type="GO" id="GO:0030246">
    <property type="term" value="F:carbohydrate binding"/>
    <property type="evidence" value="ECO:0007669"/>
    <property type="project" value="InterPro"/>
</dbReference>
<dbReference type="Pfam" id="PF14486">
    <property type="entry name" value="DUF4432"/>
    <property type="match status" value="1"/>
</dbReference>
<name>B4DBL7_9BACT</name>
<dbReference type="Proteomes" id="UP000005824">
    <property type="component" value="Unassembled WGS sequence"/>
</dbReference>
<protein>
    <recommendedName>
        <fullName evidence="3">DUF4432 domain-containing protein</fullName>
    </recommendedName>
</protein>
<evidence type="ECO:0000313" key="1">
    <source>
        <dbReference type="EMBL" id="EDY16204.1"/>
    </source>
</evidence>
<gene>
    <name evidence="1" type="ORF">CfE428DRAFT_6308</name>
</gene>
<organism evidence="1 2">
    <name type="scientific">Chthoniobacter flavus Ellin428</name>
    <dbReference type="NCBI Taxonomy" id="497964"/>
    <lineage>
        <taxon>Bacteria</taxon>
        <taxon>Pseudomonadati</taxon>
        <taxon>Verrucomicrobiota</taxon>
        <taxon>Spartobacteria</taxon>
        <taxon>Chthoniobacterales</taxon>
        <taxon>Chthoniobacteraceae</taxon>
        <taxon>Chthoniobacter</taxon>
    </lineage>
</organism>
<dbReference type="AlphaFoldDB" id="B4DBL7"/>
<proteinExistence type="predicted"/>
<dbReference type="InterPro" id="IPR014718">
    <property type="entry name" value="GH-type_carb-bd"/>
</dbReference>
<comment type="caution">
    <text evidence="1">The sequence shown here is derived from an EMBL/GenBank/DDBJ whole genome shotgun (WGS) entry which is preliminary data.</text>
</comment>
<keyword evidence="2" id="KW-1185">Reference proteome</keyword>
<dbReference type="Gene3D" id="2.70.98.10">
    <property type="match status" value="1"/>
</dbReference>
<evidence type="ECO:0000313" key="2">
    <source>
        <dbReference type="Proteomes" id="UP000005824"/>
    </source>
</evidence>
<reference evidence="1 2" key="1">
    <citation type="journal article" date="2011" name="J. Bacteriol.">
        <title>Genome sequence of Chthoniobacter flavus Ellin428, an aerobic heterotrophic soil bacterium.</title>
        <authorList>
            <person name="Kant R."/>
            <person name="van Passel M.W."/>
            <person name="Palva A."/>
            <person name="Lucas S."/>
            <person name="Lapidus A."/>
            <person name="Glavina Del Rio T."/>
            <person name="Dalin E."/>
            <person name="Tice H."/>
            <person name="Bruce D."/>
            <person name="Goodwin L."/>
            <person name="Pitluck S."/>
            <person name="Larimer F.W."/>
            <person name="Land M.L."/>
            <person name="Hauser L."/>
            <person name="Sangwan P."/>
            <person name="de Vos W.M."/>
            <person name="Janssen P.H."/>
            <person name="Smidt H."/>
        </authorList>
    </citation>
    <scope>NUCLEOTIDE SEQUENCE [LARGE SCALE GENOMIC DNA]</scope>
    <source>
        <strain evidence="1 2">Ellin428</strain>
    </source>
</reference>
<dbReference type="eggNOG" id="COG2017">
    <property type="taxonomic scope" value="Bacteria"/>
</dbReference>
<dbReference type="InterPro" id="IPR027839">
    <property type="entry name" value="DUF4432"/>
</dbReference>
<dbReference type="RefSeq" id="WP_006983626.1">
    <property type="nucleotide sequence ID" value="NZ_ABVL01000038.1"/>
</dbReference>
<dbReference type="InParanoid" id="B4DBL7"/>
<dbReference type="EMBL" id="ABVL01000038">
    <property type="protein sequence ID" value="EDY16204.1"/>
    <property type="molecule type" value="Genomic_DNA"/>
</dbReference>
<evidence type="ECO:0008006" key="3">
    <source>
        <dbReference type="Google" id="ProtNLM"/>
    </source>
</evidence>
<accession>B4DBL7</accession>
<dbReference type="STRING" id="497964.CfE428DRAFT_6308"/>
<dbReference type="CDD" id="cd09023">
    <property type="entry name" value="Aldose_epim_Ec_c4013"/>
    <property type="match status" value="1"/>
</dbReference>